<dbReference type="InterPro" id="IPR046318">
    <property type="entry name" value="DUF5344"/>
</dbReference>
<accession>A0ABZ2NGY6</accession>
<evidence type="ECO:0000313" key="2">
    <source>
        <dbReference type="Proteomes" id="UP001377337"/>
    </source>
</evidence>
<protein>
    <submittedName>
        <fullName evidence="1">DUF5344 family protein</fullName>
    </submittedName>
</protein>
<organism evidence="1 2">
    <name type="scientific">Metabacillus sediminis</name>
    <dbReference type="NCBI Taxonomy" id="3117746"/>
    <lineage>
        <taxon>Bacteria</taxon>
        <taxon>Bacillati</taxon>
        <taxon>Bacillota</taxon>
        <taxon>Bacilli</taxon>
        <taxon>Bacillales</taxon>
        <taxon>Bacillaceae</taxon>
        <taxon>Metabacillus</taxon>
    </lineage>
</organism>
<name>A0ABZ2NGY6_9BACI</name>
<reference evidence="1 2" key="1">
    <citation type="submission" date="2024-02" db="EMBL/GenBank/DDBJ databases">
        <title>Seven novel Bacillus-like species.</title>
        <authorList>
            <person name="Liu G."/>
        </authorList>
    </citation>
    <scope>NUCLEOTIDE SEQUENCE [LARGE SCALE GENOMIC DNA]</scope>
    <source>
        <strain evidence="1 2">FJAT-52054</strain>
    </source>
</reference>
<sequence>MEIKLIESEVKEALRKLSTTVQNLQTDKQELSFSHSRLQLKTEIEQTEQAYYELMQSYQEMLLKISRDASQKITDYAEKERQLAKTMEYSS</sequence>
<gene>
    <name evidence="1" type="ORF">WCV65_19320</name>
</gene>
<dbReference type="EMBL" id="CP147407">
    <property type="protein sequence ID" value="WXB96659.1"/>
    <property type="molecule type" value="Genomic_DNA"/>
</dbReference>
<keyword evidence="2" id="KW-1185">Reference proteome</keyword>
<dbReference type="Proteomes" id="UP001377337">
    <property type="component" value="Chromosome"/>
</dbReference>
<dbReference type="RefSeq" id="WP_338778779.1">
    <property type="nucleotide sequence ID" value="NZ_CP147407.1"/>
</dbReference>
<proteinExistence type="predicted"/>
<evidence type="ECO:0000313" key="1">
    <source>
        <dbReference type="EMBL" id="WXB96659.1"/>
    </source>
</evidence>
<dbReference type="Pfam" id="PF17279">
    <property type="entry name" value="DUF5344"/>
    <property type="match status" value="1"/>
</dbReference>